<protein>
    <recommendedName>
        <fullName evidence="2">non-specific serine/threonine protein kinase</fullName>
        <ecNumber evidence="2">2.7.11.1</ecNumber>
    </recommendedName>
    <alternativeName>
        <fullName evidence="15">PRKR-like endoplasmic reticulum kinase</fullName>
    </alternativeName>
</protein>
<keyword evidence="8" id="KW-0256">Endoplasmic reticulum</keyword>
<keyword evidence="12" id="KW-0325">Glycoprotein</keyword>
<feature type="compositionally biased region" description="Polar residues" evidence="17">
    <location>
        <begin position="829"/>
        <end position="855"/>
    </location>
</feature>
<dbReference type="PROSITE" id="PS00108">
    <property type="entry name" value="PROTEIN_KINASE_ST"/>
    <property type="match status" value="1"/>
</dbReference>
<dbReference type="InterPro" id="IPR000719">
    <property type="entry name" value="Prot_kinase_dom"/>
</dbReference>
<evidence type="ECO:0000256" key="12">
    <source>
        <dbReference type="ARBA" id="ARBA00023180"/>
    </source>
</evidence>
<comment type="similarity">
    <text evidence="14">Belongs to the protein kinase superfamily. Ser/Thr protein kinase family. GCN2 subfamily.</text>
</comment>
<dbReference type="PANTHER" id="PTHR11042">
    <property type="entry name" value="EUKARYOTIC TRANSLATION INITIATION FACTOR 2-ALPHA KINASE EIF2-ALPHA KINASE -RELATED"/>
    <property type="match status" value="1"/>
</dbReference>
<feature type="compositionally biased region" description="Acidic residues" evidence="17">
    <location>
        <begin position="812"/>
        <end position="828"/>
    </location>
</feature>
<proteinExistence type="inferred from homology"/>
<dbReference type="FunFam" id="1.10.510.10:FF:000251">
    <property type="entry name" value="eukaryotic translation initiation factor 2-alpha kinase 3"/>
    <property type="match status" value="1"/>
</dbReference>
<dbReference type="GO" id="GO:0005789">
    <property type="term" value="C:endoplasmic reticulum membrane"/>
    <property type="evidence" value="ECO:0007669"/>
    <property type="project" value="UniProtKB-SubCell"/>
</dbReference>
<keyword evidence="11" id="KW-0346">Stress response</keyword>
<feature type="compositionally biased region" description="Basic residues" evidence="17">
    <location>
        <begin position="946"/>
        <end position="961"/>
    </location>
</feature>
<feature type="region of interest" description="Disordered" evidence="17">
    <location>
        <begin position="927"/>
        <end position="982"/>
    </location>
</feature>
<dbReference type="GO" id="GO:0005524">
    <property type="term" value="F:ATP binding"/>
    <property type="evidence" value="ECO:0007669"/>
    <property type="project" value="UniProtKB-UniRule"/>
</dbReference>
<dbReference type="Proteomes" id="UP000283509">
    <property type="component" value="Unassembled WGS sequence"/>
</dbReference>
<keyword evidence="20" id="KW-0648">Protein biosynthesis</keyword>
<dbReference type="InterPro" id="IPR011047">
    <property type="entry name" value="Quinoprotein_ADH-like_sf"/>
</dbReference>
<name>A0A423U437_PENVA</name>
<evidence type="ECO:0000256" key="7">
    <source>
        <dbReference type="ARBA" id="ARBA00022777"/>
    </source>
</evidence>
<keyword evidence="9 16" id="KW-0067">ATP-binding</keyword>
<dbReference type="SUPFAM" id="SSF56112">
    <property type="entry name" value="Protein kinase-like (PK-like)"/>
    <property type="match status" value="1"/>
</dbReference>
<keyword evidence="6 16" id="KW-0547">Nucleotide-binding</keyword>
<keyword evidence="4" id="KW-0597">Phosphoprotein</keyword>
<evidence type="ECO:0000256" key="18">
    <source>
        <dbReference type="SAM" id="SignalP"/>
    </source>
</evidence>
<keyword evidence="5" id="KW-0808">Transferase</keyword>
<reference evidence="20 21" key="2">
    <citation type="submission" date="2019-01" db="EMBL/GenBank/DDBJ databases">
        <title>The decoding of complex shrimp genome reveals the adaptation for benthos swimmer, frequently molting mechanism and breeding impact on genome.</title>
        <authorList>
            <person name="Sun Y."/>
            <person name="Gao Y."/>
            <person name="Yu Y."/>
        </authorList>
    </citation>
    <scope>NUCLEOTIDE SEQUENCE [LARGE SCALE GENOMIC DNA]</scope>
    <source>
        <tissue evidence="20">Muscle</tissue>
    </source>
</reference>
<comment type="caution">
    <text evidence="20">The sequence shown here is derived from an EMBL/GenBank/DDBJ whole genome shotgun (WGS) entry which is preliminary data.</text>
</comment>
<dbReference type="AlphaFoldDB" id="A0A423U437"/>
<dbReference type="GO" id="GO:0003743">
    <property type="term" value="F:translation initiation factor activity"/>
    <property type="evidence" value="ECO:0007669"/>
    <property type="project" value="UniProtKB-KW"/>
</dbReference>
<feature type="domain" description="Protein kinase" evidence="19">
    <location>
        <begin position="659"/>
        <end position="1200"/>
    </location>
</feature>
<dbReference type="STRING" id="6689.A0A423U437"/>
<dbReference type="InterPro" id="IPR050339">
    <property type="entry name" value="CC_SR_Kinase"/>
</dbReference>
<keyword evidence="20" id="KW-0396">Initiation factor</keyword>
<evidence type="ECO:0000313" key="20">
    <source>
        <dbReference type="EMBL" id="ROT83486.1"/>
    </source>
</evidence>
<evidence type="ECO:0000256" key="9">
    <source>
        <dbReference type="ARBA" id="ARBA00022840"/>
    </source>
</evidence>
<dbReference type="PROSITE" id="PS50011">
    <property type="entry name" value="PROTEIN_KINASE_DOM"/>
    <property type="match status" value="1"/>
</dbReference>
<evidence type="ECO:0000256" key="14">
    <source>
        <dbReference type="ARBA" id="ARBA00037982"/>
    </source>
</evidence>
<evidence type="ECO:0000256" key="1">
    <source>
        <dbReference type="ARBA" id="ARBA00004115"/>
    </source>
</evidence>
<evidence type="ECO:0000313" key="21">
    <source>
        <dbReference type="Proteomes" id="UP000283509"/>
    </source>
</evidence>
<dbReference type="Gene3D" id="2.130.10.10">
    <property type="entry name" value="YVTN repeat-like/Quinoprotein amine dehydrogenase"/>
    <property type="match status" value="1"/>
</dbReference>
<dbReference type="SUPFAM" id="SSF50998">
    <property type="entry name" value="Quinoprotein alcohol dehydrogenase-like"/>
    <property type="match status" value="1"/>
</dbReference>
<keyword evidence="21" id="KW-1185">Reference proteome</keyword>
<evidence type="ECO:0000256" key="15">
    <source>
        <dbReference type="ARBA" id="ARBA00041500"/>
    </source>
</evidence>
<dbReference type="InterPro" id="IPR008271">
    <property type="entry name" value="Ser/Thr_kinase_AS"/>
</dbReference>
<keyword evidence="10" id="KW-0810">Translation regulation</keyword>
<feature type="signal peptide" evidence="18">
    <location>
        <begin position="1"/>
        <end position="29"/>
    </location>
</feature>
<keyword evidence="18" id="KW-0732">Signal</keyword>
<dbReference type="Gene3D" id="3.30.200.20">
    <property type="entry name" value="Phosphorylase Kinase, domain 1"/>
    <property type="match status" value="1"/>
</dbReference>
<dbReference type="GO" id="GO:0004694">
    <property type="term" value="F:eukaryotic translation initiation factor 2alpha kinase activity"/>
    <property type="evidence" value="ECO:0007669"/>
    <property type="project" value="TreeGrafter"/>
</dbReference>
<dbReference type="InterPro" id="IPR011009">
    <property type="entry name" value="Kinase-like_dom_sf"/>
</dbReference>
<organism evidence="20 21">
    <name type="scientific">Penaeus vannamei</name>
    <name type="common">Whiteleg shrimp</name>
    <name type="synonym">Litopenaeus vannamei</name>
    <dbReference type="NCBI Taxonomy" id="6689"/>
    <lineage>
        <taxon>Eukaryota</taxon>
        <taxon>Metazoa</taxon>
        <taxon>Ecdysozoa</taxon>
        <taxon>Arthropoda</taxon>
        <taxon>Crustacea</taxon>
        <taxon>Multicrustacea</taxon>
        <taxon>Malacostraca</taxon>
        <taxon>Eumalacostraca</taxon>
        <taxon>Eucarida</taxon>
        <taxon>Decapoda</taxon>
        <taxon>Dendrobranchiata</taxon>
        <taxon>Penaeoidea</taxon>
        <taxon>Penaeidae</taxon>
        <taxon>Penaeus</taxon>
    </lineage>
</organism>
<evidence type="ECO:0000256" key="3">
    <source>
        <dbReference type="ARBA" id="ARBA00022527"/>
    </source>
</evidence>
<evidence type="ECO:0000256" key="4">
    <source>
        <dbReference type="ARBA" id="ARBA00022553"/>
    </source>
</evidence>
<evidence type="ECO:0000256" key="6">
    <source>
        <dbReference type="ARBA" id="ARBA00022741"/>
    </source>
</evidence>
<evidence type="ECO:0000256" key="8">
    <source>
        <dbReference type="ARBA" id="ARBA00022824"/>
    </source>
</evidence>
<dbReference type="EMBL" id="QCYY01000677">
    <property type="protein sequence ID" value="ROT83486.1"/>
    <property type="molecule type" value="Genomic_DNA"/>
</dbReference>
<evidence type="ECO:0000256" key="16">
    <source>
        <dbReference type="PROSITE-ProRule" id="PRU10141"/>
    </source>
</evidence>
<feature type="compositionally biased region" description="Basic and acidic residues" evidence="17">
    <location>
        <begin position="968"/>
        <end position="977"/>
    </location>
</feature>
<evidence type="ECO:0000256" key="2">
    <source>
        <dbReference type="ARBA" id="ARBA00012513"/>
    </source>
</evidence>
<evidence type="ECO:0000256" key="17">
    <source>
        <dbReference type="SAM" id="MobiDB-lite"/>
    </source>
</evidence>
<feature type="chain" id="PRO_5019083570" description="non-specific serine/threonine protein kinase" evidence="18">
    <location>
        <begin position="30"/>
        <end position="1242"/>
    </location>
</feature>
<evidence type="ECO:0000256" key="13">
    <source>
        <dbReference type="ARBA" id="ARBA00023230"/>
    </source>
</evidence>
<comment type="subcellular location">
    <subcellularLocation>
        <location evidence="1">Endoplasmic reticulum membrane</location>
        <topology evidence="1">Single-pass type I membrane protein</topology>
    </subcellularLocation>
</comment>
<dbReference type="Gene3D" id="1.10.510.10">
    <property type="entry name" value="Transferase(Phosphotransferase) domain 1"/>
    <property type="match status" value="1"/>
</dbReference>
<dbReference type="InterPro" id="IPR017441">
    <property type="entry name" value="Protein_kinase_ATP_BS"/>
</dbReference>
<evidence type="ECO:0000256" key="11">
    <source>
        <dbReference type="ARBA" id="ARBA00023016"/>
    </source>
</evidence>
<dbReference type="GO" id="GO:0006986">
    <property type="term" value="P:response to unfolded protein"/>
    <property type="evidence" value="ECO:0007669"/>
    <property type="project" value="UniProtKB-KW"/>
</dbReference>
<gene>
    <name evidence="20" type="ORF">C7M84_023329</name>
</gene>
<keyword evidence="13" id="KW-0834">Unfolded protein response</keyword>
<feature type="compositionally biased region" description="Basic and acidic residues" evidence="17">
    <location>
        <begin position="865"/>
        <end position="878"/>
    </location>
</feature>
<dbReference type="SMART" id="SM00564">
    <property type="entry name" value="PQQ"/>
    <property type="match status" value="2"/>
</dbReference>
<dbReference type="PROSITE" id="PS00107">
    <property type="entry name" value="PROTEIN_KINASE_ATP"/>
    <property type="match status" value="1"/>
</dbReference>
<dbReference type="GO" id="GO:0005634">
    <property type="term" value="C:nucleus"/>
    <property type="evidence" value="ECO:0007669"/>
    <property type="project" value="TreeGrafter"/>
</dbReference>
<dbReference type="SMART" id="SM00220">
    <property type="entry name" value="S_TKc"/>
    <property type="match status" value="1"/>
</dbReference>
<dbReference type="Pfam" id="PF13360">
    <property type="entry name" value="PQQ_2"/>
    <property type="match status" value="1"/>
</dbReference>
<dbReference type="Pfam" id="PF00069">
    <property type="entry name" value="Pkinase"/>
    <property type="match status" value="2"/>
</dbReference>
<sequence length="1242" mass="139741">MTPWRRCIIRLLLAVLFLLFALLLNDVAAELELKSDHKFILDLSHELEDELSESERVSEEEDLEVFQQVPRQSESAIPSKWSSVESVDEVEGDLIVEDDPGNESEFINSENYEDLYGGPEYNELPHCQNDGPDEERPRPAVVVSTLDGRVTSLDALTGAVMWSRQTGGKNNDMLSSSMSKLEVTSRGEWVRLIPSLDGGIYRFDGDGVEALPVTAETLLHSSFKFNTDTVFTGGKSTEVWGMSANTGHLLYVCNTSGCNRQQTASKPIHVLVVRRVTQIVRAIDPQSGEERWNFSVGQHEVNLAGGGCEGMNRGEEEEELPALHFVVPDGIIMGMDEEGHLLWQQKLASPVVSAWRIQGSEIQQIDLFSTSSVPALCPESGQPYGENTEYDQDGDQQQPALYVGVHQKQLYIQQSVNMRKRVNSAIRIYASDLPIPAETSFPRVQWRPYLATALSRTPIVNYNRRKHPLLLNYDQKEENTAVAIAHQIDYPFDNGYYLYGESDGQLNLSRPLEAPAGMPEDEDETLMDEVAAQILHICFHIGPETWVKLVCGVACYALLHFLLLRYILVSMRRQVTQQTLNLVTQMLNLIIQNNPHILGLIHRMGVQLPQVAAPPVPPAPAPAPTEVPILTSNPTVESALPEKSEPQTPQFTSRYATDFEPMHCLGRGGFGVVFQVRNKLDENEYAVKRITLPAKESSAERVKREVRALAKLNHTNIVRYYNSWLESPPPGWQDESLTLLQSGSEALSMSPFSHGAEETRDKCQEESFAHLDAKEALSNSISDVVNKLAPKPYESYSRVEDLEGRSVSFSGYEEDSEEESEEEEESEGLQESTDKSSSWWQNDSKTGDIQDTQNDFAAEDSFEIVFEKPKAKPSERNDGCTSNKSDSEDASMQIRNNASELEDSLNQSIVFEDSGCDNENSLSVHSTLFDDKSSSQERSSQSKGKESHKIHKKLQKRKRLQSHPVGSDTKETSERPRTLSLRTSMEKLTSHPKEEAGVLRSRTFLYIQMELCQRESLKDWLLQNEIRNKKTICDMFNDIVKAVEYVHDNQLMHRDLKPSNIFFSLDGKIKIGDFGLVTTIAEDLRTPGVVQPGYMDRLPDSHHTHRVGTQLYMSPEQVMGQVYDYKVDIYSLGLIFFEMLVPFSTGMERLTVMTRVRDGTFPDGFIESYPDETELLKLMLSANPDMRPTTRGIRARNPLRPLQGISVDDIQPEDHFHLSRQRSLVHSQSSSYSIASSTSSGR</sequence>
<feature type="binding site" evidence="16">
    <location>
        <position position="695"/>
    </location>
    <ligand>
        <name>ATP</name>
        <dbReference type="ChEBI" id="CHEBI:30616"/>
    </ligand>
</feature>
<keyword evidence="7 20" id="KW-0418">Kinase</keyword>
<evidence type="ECO:0000256" key="5">
    <source>
        <dbReference type="ARBA" id="ARBA00022679"/>
    </source>
</evidence>
<dbReference type="PANTHER" id="PTHR11042:SF91">
    <property type="entry name" value="EUKARYOTIC TRANSLATION INITIATION FACTOR 2-ALPHA KINASE"/>
    <property type="match status" value="1"/>
</dbReference>
<dbReference type="EC" id="2.7.11.1" evidence="2"/>
<dbReference type="GO" id="GO:0034976">
    <property type="term" value="P:response to endoplasmic reticulum stress"/>
    <property type="evidence" value="ECO:0007669"/>
    <property type="project" value="UniProtKB-ARBA"/>
</dbReference>
<evidence type="ECO:0000259" key="19">
    <source>
        <dbReference type="PROSITE" id="PS50011"/>
    </source>
</evidence>
<dbReference type="InterPro" id="IPR018391">
    <property type="entry name" value="PQQ_b-propeller_rpt"/>
</dbReference>
<accession>A0A423U437</accession>
<reference evidence="20 21" key="1">
    <citation type="submission" date="2018-04" db="EMBL/GenBank/DDBJ databases">
        <authorList>
            <person name="Zhang X."/>
            <person name="Yuan J."/>
            <person name="Li F."/>
            <person name="Xiang J."/>
        </authorList>
    </citation>
    <scope>NUCLEOTIDE SEQUENCE [LARGE SCALE GENOMIC DNA]</scope>
    <source>
        <tissue evidence="20">Muscle</tissue>
    </source>
</reference>
<dbReference type="InterPro" id="IPR015943">
    <property type="entry name" value="WD40/YVTN_repeat-like_dom_sf"/>
</dbReference>
<dbReference type="OrthoDB" id="341578at2759"/>
<dbReference type="InterPro" id="IPR002372">
    <property type="entry name" value="PQQ_rpt_dom"/>
</dbReference>
<keyword evidence="3" id="KW-0723">Serine/threonine-protein kinase</keyword>
<evidence type="ECO:0000256" key="10">
    <source>
        <dbReference type="ARBA" id="ARBA00022845"/>
    </source>
</evidence>
<feature type="region of interest" description="Disordered" evidence="17">
    <location>
        <begin position="804"/>
        <end position="898"/>
    </location>
</feature>